<accession>C0P575</accession>
<dbReference type="AlphaFoldDB" id="C0P575"/>
<protein>
    <submittedName>
        <fullName evidence="1">Uncharacterized protein</fullName>
    </submittedName>
</protein>
<name>C0P575_MAIZE</name>
<reference evidence="1" key="2">
    <citation type="submission" date="2012-06" db="EMBL/GenBank/DDBJ databases">
        <authorList>
            <person name="Yu Y."/>
            <person name="Currie J."/>
            <person name="Lomeli R."/>
            <person name="Angelova A."/>
            <person name="Collura K."/>
            <person name="Wissotski M."/>
            <person name="Campos D."/>
            <person name="Kudrna D."/>
            <person name="Golser W."/>
            <person name="Ashely E."/>
            <person name="Descour A."/>
            <person name="Fernandes J."/>
            <person name="Soderlund C."/>
            <person name="Walbot V."/>
        </authorList>
    </citation>
    <scope>NUCLEOTIDE SEQUENCE</scope>
    <source>
        <strain evidence="1">B73</strain>
    </source>
</reference>
<organism evidence="1">
    <name type="scientific">Zea mays</name>
    <name type="common">Maize</name>
    <dbReference type="NCBI Taxonomy" id="4577"/>
    <lineage>
        <taxon>Eukaryota</taxon>
        <taxon>Viridiplantae</taxon>
        <taxon>Streptophyta</taxon>
        <taxon>Embryophyta</taxon>
        <taxon>Tracheophyta</taxon>
        <taxon>Spermatophyta</taxon>
        <taxon>Magnoliopsida</taxon>
        <taxon>Liliopsida</taxon>
        <taxon>Poales</taxon>
        <taxon>Poaceae</taxon>
        <taxon>PACMAD clade</taxon>
        <taxon>Panicoideae</taxon>
        <taxon>Andropogonodae</taxon>
        <taxon>Andropogoneae</taxon>
        <taxon>Tripsacinae</taxon>
        <taxon>Zea</taxon>
    </lineage>
</organism>
<dbReference type="EMBL" id="BT063444">
    <property type="protein sequence ID" value="ACN28141.1"/>
    <property type="molecule type" value="mRNA"/>
</dbReference>
<evidence type="ECO:0000313" key="1">
    <source>
        <dbReference type="EMBL" id="ACN28141.1"/>
    </source>
</evidence>
<sequence length="44" mass="5113">MQQIQKKKEIVTWIRMVLLTMERKAVGKITGSGHRRRASWSDSA</sequence>
<reference evidence="1" key="1">
    <citation type="journal article" date="2009" name="PLoS Genet.">
        <title>Sequencing, mapping, and analysis of 27,455 maize full-length cDNAs.</title>
        <authorList>
            <person name="Soderlund C."/>
            <person name="Descour A."/>
            <person name="Kudrna D."/>
            <person name="Bomhoff M."/>
            <person name="Boyd L."/>
            <person name="Currie J."/>
            <person name="Angelova A."/>
            <person name="Collura K."/>
            <person name="Wissotski M."/>
            <person name="Ashley E."/>
            <person name="Morrow D."/>
            <person name="Fernandes J."/>
            <person name="Walbot V."/>
            <person name="Yu Y."/>
        </authorList>
    </citation>
    <scope>NUCLEOTIDE SEQUENCE</scope>
    <source>
        <strain evidence="1">B73</strain>
    </source>
</reference>
<proteinExistence type="evidence at transcript level"/>